<evidence type="ECO:0000313" key="2">
    <source>
        <dbReference type="EMBL" id="CYX19652.1"/>
    </source>
</evidence>
<gene>
    <name evidence="2" type="ORF">ERS132525_00001</name>
</gene>
<protein>
    <submittedName>
        <fullName evidence="2">Uncharacterized protein</fullName>
    </submittedName>
</protein>
<feature type="compositionally biased region" description="Basic and acidic residues" evidence="1">
    <location>
        <begin position="1"/>
        <end position="29"/>
    </location>
</feature>
<feature type="region of interest" description="Disordered" evidence="1">
    <location>
        <begin position="1"/>
        <end position="46"/>
    </location>
</feature>
<reference evidence="2 3" key="1">
    <citation type="submission" date="2016-02" db="EMBL/GenBank/DDBJ databases">
        <authorList>
            <consortium name="Pathogen Informatics"/>
        </authorList>
    </citation>
    <scope>NUCLEOTIDE SEQUENCE [LARGE SCALE GENOMIC DNA]</scope>
    <source>
        <strain evidence="2 3">SS985</strain>
    </source>
</reference>
<accession>A0AB33U579</accession>
<dbReference type="EMBL" id="FILR01000001">
    <property type="protein sequence ID" value="CYX19652.1"/>
    <property type="molecule type" value="Genomic_DNA"/>
</dbReference>
<dbReference type="AlphaFoldDB" id="A0AB33U579"/>
<dbReference type="Proteomes" id="UP000071601">
    <property type="component" value="Unassembled WGS sequence"/>
</dbReference>
<sequence length="65" mass="6725">MPGAEGERSDLGGHRETNLPGEEGSRSDSNESLVESGFELSSGGEVEVGYELKNGGTVVVGFEPV</sequence>
<proteinExistence type="predicted"/>
<name>A0AB33U579_STRSU</name>
<evidence type="ECO:0000313" key="3">
    <source>
        <dbReference type="Proteomes" id="UP000071601"/>
    </source>
</evidence>
<organism evidence="2 3">
    <name type="scientific">Streptococcus suis</name>
    <dbReference type="NCBI Taxonomy" id="1307"/>
    <lineage>
        <taxon>Bacteria</taxon>
        <taxon>Bacillati</taxon>
        <taxon>Bacillota</taxon>
        <taxon>Bacilli</taxon>
        <taxon>Lactobacillales</taxon>
        <taxon>Streptococcaceae</taxon>
        <taxon>Streptococcus</taxon>
    </lineage>
</organism>
<evidence type="ECO:0000256" key="1">
    <source>
        <dbReference type="SAM" id="MobiDB-lite"/>
    </source>
</evidence>
<comment type="caution">
    <text evidence="2">The sequence shown here is derived from an EMBL/GenBank/DDBJ whole genome shotgun (WGS) entry which is preliminary data.</text>
</comment>